<dbReference type="Gene3D" id="3.90.1530.10">
    <property type="entry name" value="Conserved hypothetical protein from pyrococcus furiosus pfu- 392566-001, ParB domain"/>
    <property type="match status" value="1"/>
</dbReference>
<evidence type="ECO:0000313" key="3">
    <source>
        <dbReference type="EMBL" id="RBQ14156.1"/>
    </source>
</evidence>
<feature type="region of interest" description="Disordered" evidence="1">
    <location>
        <begin position="214"/>
        <end position="242"/>
    </location>
</feature>
<dbReference type="AlphaFoldDB" id="A0A366LJU5"/>
<name>A0A366LJU5_9ACTN</name>
<gene>
    <name evidence="3" type="ORF">DP939_42105</name>
</gene>
<protein>
    <submittedName>
        <fullName evidence="3">Streptomycin biosynthesis protein</fullName>
    </submittedName>
</protein>
<dbReference type="InterPro" id="IPR036086">
    <property type="entry name" value="ParB/Sulfiredoxin_sf"/>
</dbReference>
<evidence type="ECO:0000259" key="2">
    <source>
        <dbReference type="SMART" id="SM00470"/>
    </source>
</evidence>
<evidence type="ECO:0000313" key="4">
    <source>
        <dbReference type="Proteomes" id="UP000253303"/>
    </source>
</evidence>
<comment type="caution">
    <text evidence="3">The sequence shown here is derived from an EMBL/GenBank/DDBJ whole genome shotgun (WGS) entry which is preliminary data.</text>
</comment>
<dbReference type="OrthoDB" id="3701787at2"/>
<organism evidence="3 4">
    <name type="scientific">Spongiactinospora rosea</name>
    <dbReference type="NCBI Taxonomy" id="2248750"/>
    <lineage>
        <taxon>Bacteria</taxon>
        <taxon>Bacillati</taxon>
        <taxon>Actinomycetota</taxon>
        <taxon>Actinomycetes</taxon>
        <taxon>Streptosporangiales</taxon>
        <taxon>Streptosporangiaceae</taxon>
        <taxon>Spongiactinospora</taxon>
    </lineage>
</organism>
<proteinExistence type="predicted"/>
<dbReference type="InterPro" id="IPR003115">
    <property type="entry name" value="ParB_N"/>
</dbReference>
<dbReference type="Proteomes" id="UP000253303">
    <property type="component" value="Unassembled WGS sequence"/>
</dbReference>
<feature type="domain" description="ParB-like N-terminal" evidence="2">
    <location>
        <begin position="19"/>
        <end position="103"/>
    </location>
</feature>
<accession>A0A366LJU5</accession>
<feature type="compositionally biased region" description="Basic and acidic residues" evidence="1">
    <location>
        <begin position="214"/>
        <end position="231"/>
    </location>
</feature>
<dbReference type="EMBL" id="QMEY01000037">
    <property type="protein sequence ID" value="RBQ14156.1"/>
    <property type="molecule type" value="Genomic_DNA"/>
</dbReference>
<reference evidence="3 4" key="1">
    <citation type="submission" date="2018-06" db="EMBL/GenBank/DDBJ databases">
        <title>Sphaerisporangium craniellae sp. nov., isolated from a marine sponge in the South China Sea.</title>
        <authorList>
            <person name="Li L."/>
        </authorList>
    </citation>
    <scope>NUCLEOTIDE SEQUENCE [LARGE SCALE GENOMIC DNA]</scope>
    <source>
        <strain evidence="3 4">LHW63015</strain>
    </source>
</reference>
<dbReference type="SUPFAM" id="SSF110849">
    <property type="entry name" value="ParB/Sulfiredoxin"/>
    <property type="match status" value="1"/>
</dbReference>
<sequence>MNEVSRAPIDFLIERVSVEAVPISSLRSDMSPRLAGTDGAHAQMLAQTDQRLPPILVHRPTMQIIDGIHRVQAARLRGEAEIDVKFHDGDEAEAFVVAVRANTTHGLPLTLTDRTAAATKILELFPAWSDRAIARAAGLSAGTVGAIRRRATVDSAHSNIRLSRDGRKRPVTSAEARRRAGELINRSPKASLREIAKSAGVSAATVRDVRMRLAEGRDPVPEKQLQAERRAQLSRSVEPSEQPVIENREARGVYAILERLRKDPSLRSSEAGRTMLRLLSVHAEGADKVVTSIDGLPAHCTLPMLEIMQALSQTWASIADDLRRRLKADPEPLR</sequence>
<keyword evidence="4" id="KW-1185">Reference proteome</keyword>
<dbReference type="SMART" id="SM00470">
    <property type="entry name" value="ParB"/>
    <property type="match status" value="1"/>
</dbReference>
<evidence type="ECO:0000256" key="1">
    <source>
        <dbReference type="SAM" id="MobiDB-lite"/>
    </source>
</evidence>